<comment type="caution">
    <text evidence="1">The sequence shown here is derived from an EMBL/GenBank/DDBJ whole genome shotgun (WGS) entry which is preliminary data.</text>
</comment>
<name>A0A1V2ZX90_9GAMM</name>
<dbReference type="AlphaFoldDB" id="A0A1V2ZX90"/>
<accession>A0A1V2ZX90</accession>
<dbReference type="STRING" id="252474.B1A74_08930"/>
<sequence length="78" mass="9500">MKTTKYFRATRGRPDRARIKDEWIQYVVQHPEREHVQADGRIRRWARIEAMEGRYLRVILLDDGETIHNAFFDRGFRP</sequence>
<evidence type="ECO:0000313" key="2">
    <source>
        <dbReference type="Proteomes" id="UP000189177"/>
    </source>
</evidence>
<reference evidence="1 2" key="1">
    <citation type="submission" date="2017-02" db="EMBL/GenBank/DDBJ databases">
        <title>Genomic diversity within the haloalkaliphilic genus Thioalkalivibrio.</title>
        <authorList>
            <person name="Ahn A.-C."/>
            <person name="Meier-Kolthoff J."/>
            <person name="Overmars L."/>
            <person name="Richter M."/>
            <person name="Woyke T."/>
            <person name="Sorokin D.Y."/>
            <person name="Muyzer G."/>
        </authorList>
    </citation>
    <scope>NUCLEOTIDE SEQUENCE [LARGE SCALE GENOMIC DNA]</scope>
    <source>
        <strain evidence="1 2">HL17</strain>
    </source>
</reference>
<dbReference type="Proteomes" id="UP000189177">
    <property type="component" value="Unassembled WGS sequence"/>
</dbReference>
<dbReference type="EMBL" id="MUZR01000035">
    <property type="protein sequence ID" value="OOC09744.1"/>
    <property type="molecule type" value="Genomic_DNA"/>
</dbReference>
<evidence type="ECO:0000313" key="1">
    <source>
        <dbReference type="EMBL" id="OOC09744.1"/>
    </source>
</evidence>
<proteinExistence type="predicted"/>
<gene>
    <name evidence="1" type="ORF">B1A74_08930</name>
</gene>
<protein>
    <recommendedName>
        <fullName evidence="3">DUF4258 domain-containing protein</fullName>
    </recommendedName>
</protein>
<dbReference type="OrthoDB" id="290767at2"/>
<keyword evidence="2" id="KW-1185">Reference proteome</keyword>
<organism evidence="1 2">
    <name type="scientific">Thioalkalivibrio halophilus</name>
    <dbReference type="NCBI Taxonomy" id="252474"/>
    <lineage>
        <taxon>Bacteria</taxon>
        <taxon>Pseudomonadati</taxon>
        <taxon>Pseudomonadota</taxon>
        <taxon>Gammaproteobacteria</taxon>
        <taxon>Chromatiales</taxon>
        <taxon>Ectothiorhodospiraceae</taxon>
        <taxon>Thioalkalivibrio</taxon>
    </lineage>
</organism>
<dbReference type="RefSeq" id="WP_019570591.1">
    <property type="nucleotide sequence ID" value="NZ_MUZR01000035.1"/>
</dbReference>
<evidence type="ECO:0008006" key="3">
    <source>
        <dbReference type="Google" id="ProtNLM"/>
    </source>
</evidence>